<comment type="caution">
    <text evidence="7">The sequence shown here is derived from an EMBL/GenBank/DDBJ whole genome shotgun (WGS) entry which is preliminary data.</text>
</comment>
<feature type="transmembrane region" description="Helical" evidence="6">
    <location>
        <begin position="89"/>
        <end position="108"/>
    </location>
</feature>
<dbReference type="GO" id="GO:0016020">
    <property type="term" value="C:membrane"/>
    <property type="evidence" value="ECO:0007669"/>
    <property type="project" value="UniProtKB-SubCell"/>
</dbReference>
<dbReference type="PANTHER" id="PTHR23511">
    <property type="entry name" value="SYNAPTIC VESICLE GLYCOPROTEIN 2"/>
    <property type="match status" value="1"/>
</dbReference>
<organism evidence="7 8">
    <name type="scientific">Mycena maculata</name>
    <dbReference type="NCBI Taxonomy" id="230809"/>
    <lineage>
        <taxon>Eukaryota</taxon>
        <taxon>Fungi</taxon>
        <taxon>Dikarya</taxon>
        <taxon>Basidiomycota</taxon>
        <taxon>Agaricomycotina</taxon>
        <taxon>Agaricomycetes</taxon>
        <taxon>Agaricomycetidae</taxon>
        <taxon>Agaricales</taxon>
        <taxon>Marasmiineae</taxon>
        <taxon>Mycenaceae</taxon>
        <taxon>Mycena</taxon>
    </lineage>
</organism>
<feature type="transmembrane region" description="Helical" evidence="6">
    <location>
        <begin position="201"/>
        <end position="220"/>
    </location>
</feature>
<evidence type="ECO:0000256" key="2">
    <source>
        <dbReference type="ARBA" id="ARBA00022448"/>
    </source>
</evidence>
<accession>A0AAD7NA96</accession>
<keyword evidence="2" id="KW-0813">Transport</keyword>
<dbReference type="Pfam" id="PF07690">
    <property type="entry name" value="MFS_1"/>
    <property type="match status" value="1"/>
</dbReference>
<reference evidence="7" key="1">
    <citation type="submission" date="2023-03" db="EMBL/GenBank/DDBJ databases">
        <title>Massive genome expansion in bonnet fungi (Mycena s.s.) driven by repeated elements and novel gene families across ecological guilds.</title>
        <authorList>
            <consortium name="Lawrence Berkeley National Laboratory"/>
            <person name="Harder C.B."/>
            <person name="Miyauchi S."/>
            <person name="Viragh M."/>
            <person name="Kuo A."/>
            <person name="Thoen E."/>
            <person name="Andreopoulos B."/>
            <person name="Lu D."/>
            <person name="Skrede I."/>
            <person name="Drula E."/>
            <person name="Henrissat B."/>
            <person name="Morin E."/>
            <person name="Kohler A."/>
            <person name="Barry K."/>
            <person name="LaButti K."/>
            <person name="Morin E."/>
            <person name="Salamov A."/>
            <person name="Lipzen A."/>
            <person name="Mereny Z."/>
            <person name="Hegedus B."/>
            <person name="Baldrian P."/>
            <person name="Stursova M."/>
            <person name="Weitz H."/>
            <person name="Taylor A."/>
            <person name="Grigoriev I.V."/>
            <person name="Nagy L.G."/>
            <person name="Martin F."/>
            <person name="Kauserud H."/>
        </authorList>
    </citation>
    <scope>NUCLEOTIDE SEQUENCE</scope>
    <source>
        <strain evidence="7">CBHHK188m</strain>
    </source>
</reference>
<name>A0AAD7NA96_9AGAR</name>
<dbReference type="EMBL" id="JARJLG010000076">
    <property type="protein sequence ID" value="KAJ7751913.1"/>
    <property type="molecule type" value="Genomic_DNA"/>
</dbReference>
<dbReference type="GO" id="GO:0022857">
    <property type="term" value="F:transmembrane transporter activity"/>
    <property type="evidence" value="ECO:0007669"/>
    <property type="project" value="InterPro"/>
</dbReference>
<evidence type="ECO:0000313" key="7">
    <source>
        <dbReference type="EMBL" id="KAJ7751913.1"/>
    </source>
</evidence>
<evidence type="ECO:0000256" key="5">
    <source>
        <dbReference type="ARBA" id="ARBA00023136"/>
    </source>
</evidence>
<evidence type="ECO:0000256" key="3">
    <source>
        <dbReference type="ARBA" id="ARBA00022692"/>
    </source>
</evidence>
<keyword evidence="4 6" id="KW-1133">Transmembrane helix</keyword>
<dbReference type="Proteomes" id="UP001215280">
    <property type="component" value="Unassembled WGS sequence"/>
</dbReference>
<gene>
    <name evidence="7" type="ORF">DFH07DRAFT_941558</name>
</gene>
<comment type="subcellular location">
    <subcellularLocation>
        <location evidence="1">Membrane</location>
        <topology evidence="1">Multi-pass membrane protein</topology>
    </subcellularLocation>
</comment>
<feature type="transmembrane region" description="Helical" evidence="6">
    <location>
        <begin position="115"/>
        <end position="133"/>
    </location>
</feature>
<keyword evidence="3 6" id="KW-0812">Transmembrane</keyword>
<dbReference type="PANTHER" id="PTHR23511:SF12">
    <property type="entry name" value="TRANSPORTER, PUTATIVE (AFU_ORTHOLOGUE AFUA_7G01740)-RELATED"/>
    <property type="match status" value="1"/>
</dbReference>
<proteinExistence type="predicted"/>
<evidence type="ECO:0008006" key="9">
    <source>
        <dbReference type="Google" id="ProtNLM"/>
    </source>
</evidence>
<dbReference type="InterPro" id="IPR011701">
    <property type="entry name" value="MFS"/>
</dbReference>
<evidence type="ECO:0000256" key="6">
    <source>
        <dbReference type="SAM" id="Phobius"/>
    </source>
</evidence>
<evidence type="ECO:0000313" key="8">
    <source>
        <dbReference type="Proteomes" id="UP001215280"/>
    </source>
</evidence>
<dbReference type="SUPFAM" id="SSF103473">
    <property type="entry name" value="MFS general substrate transporter"/>
    <property type="match status" value="1"/>
</dbReference>
<evidence type="ECO:0000256" key="4">
    <source>
        <dbReference type="ARBA" id="ARBA00022989"/>
    </source>
</evidence>
<sequence length="230" mass="24797">MSNFASIVSSEHSSRQRACVPRNRPHFHRSYPGFGTRLSLERCQSQWLTRTPLSYITPVLAIKVVCLSLSRKGAEVGDGSTYIKYRNSVILSVASLPSALMAGYLVELQSLGRKWTLAILPFTGVFTLASTTARSSNALLGFNCAYSITSSVMYGVLYAMSPELFPTKHRGTGNALVATANRIFGVMAPILALNANLETPIPIFISGGLFSVSSFLALLLPSESRGKAAL</sequence>
<evidence type="ECO:0000256" key="1">
    <source>
        <dbReference type="ARBA" id="ARBA00004141"/>
    </source>
</evidence>
<keyword evidence="5 6" id="KW-0472">Membrane</keyword>
<keyword evidence="8" id="KW-1185">Reference proteome</keyword>
<dbReference type="InterPro" id="IPR036259">
    <property type="entry name" value="MFS_trans_sf"/>
</dbReference>
<dbReference type="Gene3D" id="1.20.1250.20">
    <property type="entry name" value="MFS general substrate transporter like domains"/>
    <property type="match status" value="1"/>
</dbReference>
<protein>
    <recommendedName>
        <fullName evidence="9">Major facilitator superfamily (MFS) profile domain-containing protein</fullName>
    </recommendedName>
</protein>
<feature type="transmembrane region" description="Helical" evidence="6">
    <location>
        <begin position="139"/>
        <end position="160"/>
    </location>
</feature>
<dbReference type="AlphaFoldDB" id="A0AAD7NA96"/>